<evidence type="ECO:0000313" key="3">
    <source>
        <dbReference type="EMBL" id="KAG8487087.1"/>
    </source>
</evidence>
<name>A0A8J6CTQ0_9ROSI</name>
<proteinExistence type="predicted"/>
<dbReference type="Proteomes" id="UP000701853">
    <property type="component" value="Chromosome 8"/>
</dbReference>
<dbReference type="AlphaFoldDB" id="A0A8J6CTQ0"/>
<feature type="region of interest" description="Disordered" evidence="1">
    <location>
        <begin position="387"/>
        <end position="441"/>
    </location>
</feature>
<dbReference type="InterPro" id="IPR044824">
    <property type="entry name" value="MAIN-like"/>
</dbReference>
<dbReference type="Pfam" id="PF10536">
    <property type="entry name" value="PMD"/>
    <property type="match status" value="1"/>
</dbReference>
<dbReference type="PANTHER" id="PTHR46033">
    <property type="entry name" value="PROTEIN MAIN-LIKE 2"/>
    <property type="match status" value="1"/>
</dbReference>
<feature type="compositionally biased region" description="Low complexity" evidence="1">
    <location>
        <begin position="418"/>
        <end position="429"/>
    </location>
</feature>
<dbReference type="GO" id="GO:0010073">
    <property type="term" value="P:meristem maintenance"/>
    <property type="evidence" value="ECO:0007669"/>
    <property type="project" value="InterPro"/>
</dbReference>
<organism evidence="3 4">
    <name type="scientific">Gossypium anomalum</name>
    <dbReference type="NCBI Taxonomy" id="47600"/>
    <lineage>
        <taxon>Eukaryota</taxon>
        <taxon>Viridiplantae</taxon>
        <taxon>Streptophyta</taxon>
        <taxon>Embryophyta</taxon>
        <taxon>Tracheophyta</taxon>
        <taxon>Spermatophyta</taxon>
        <taxon>Magnoliopsida</taxon>
        <taxon>eudicotyledons</taxon>
        <taxon>Gunneridae</taxon>
        <taxon>Pentapetalae</taxon>
        <taxon>rosids</taxon>
        <taxon>malvids</taxon>
        <taxon>Malvales</taxon>
        <taxon>Malvaceae</taxon>
        <taxon>Malvoideae</taxon>
        <taxon>Gossypium</taxon>
    </lineage>
</organism>
<evidence type="ECO:0000259" key="2">
    <source>
        <dbReference type="Pfam" id="PF10536"/>
    </source>
</evidence>
<protein>
    <recommendedName>
        <fullName evidence="2">Aminotransferase-like plant mobile domain-containing protein</fullName>
    </recommendedName>
</protein>
<evidence type="ECO:0000313" key="4">
    <source>
        <dbReference type="Proteomes" id="UP000701853"/>
    </source>
</evidence>
<keyword evidence="4" id="KW-1185">Reference proteome</keyword>
<reference evidence="3 4" key="1">
    <citation type="journal article" date="2021" name="bioRxiv">
        <title>The Gossypium anomalum genome as a resource for cotton improvement and evolutionary analysis of hybrid incompatibility.</title>
        <authorList>
            <person name="Grover C.E."/>
            <person name="Yuan D."/>
            <person name="Arick M.A."/>
            <person name="Miller E.R."/>
            <person name="Hu G."/>
            <person name="Peterson D.G."/>
            <person name="Wendel J.F."/>
            <person name="Udall J.A."/>
        </authorList>
    </citation>
    <scope>NUCLEOTIDE SEQUENCE [LARGE SCALE GENOMIC DNA]</scope>
    <source>
        <strain evidence="3">JFW-Udall</strain>
        <tissue evidence="3">Leaf</tissue>
    </source>
</reference>
<evidence type="ECO:0000256" key="1">
    <source>
        <dbReference type="SAM" id="MobiDB-lite"/>
    </source>
</evidence>
<feature type="compositionally biased region" description="Basic and acidic residues" evidence="1">
    <location>
        <begin position="387"/>
        <end position="405"/>
    </location>
</feature>
<sequence length="441" mass="50333">MAGELIRLDNKHISVEQMKMSIDRVLECYIRNMPNPPSPLIENYLQEAGFWHVAMIGRGCKLDPKLIIALIEKWRPETHTFHLPCGECTITLQDVHLQLGLSVDGYAVTRSASSSDWSAVCYELLGAIPDYINGGRIQMGWLRDIFPEQDNDSTELERIRYARAYILEIIGGYLMSDLSRNLVHLRCLLKLVDFRAAGELSWGSAVLANLYKEMCGATLPNKAKIGGCLSLLQSWARFRFPFLGPRVDHPYTFPLITSRSASYVGIPNSLEDIRLLLDQRSDTQTPYDDPAIRVVIPDEYFQNPNAWHVKVPLVFDEEHKVDLRLLNMDCPRYWSGYIDMWENRYDYIPTREPIIVPELACVPEYMPWFRIHGKPYLLSEEQRRRQIRVQRERRGPLNPRRRDDEVGPSTAPIQSAGPSTAPIQSASPSTAPPQSPGPTVQ</sequence>
<dbReference type="InterPro" id="IPR019557">
    <property type="entry name" value="AminoTfrase-like_pln_mobile"/>
</dbReference>
<dbReference type="EMBL" id="JAHUZN010000008">
    <property type="protein sequence ID" value="KAG8487087.1"/>
    <property type="molecule type" value="Genomic_DNA"/>
</dbReference>
<gene>
    <name evidence="3" type="ORF">CXB51_020639</name>
</gene>
<feature type="domain" description="Aminotransferase-like plant mobile" evidence="2">
    <location>
        <begin position="50"/>
        <end position="314"/>
    </location>
</feature>
<accession>A0A8J6CTQ0</accession>
<comment type="caution">
    <text evidence="3">The sequence shown here is derived from an EMBL/GenBank/DDBJ whole genome shotgun (WGS) entry which is preliminary data.</text>
</comment>
<feature type="compositionally biased region" description="Pro residues" evidence="1">
    <location>
        <begin position="430"/>
        <end position="441"/>
    </location>
</feature>
<dbReference type="PANTHER" id="PTHR46033:SF8">
    <property type="entry name" value="PROTEIN MAINTENANCE OF MERISTEMS-LIKE"/>
    <property type="match status" value="1"/>
</dbReference>